<feature type="compositionally biased region" description="Polar residues" evidence="1">
    <location>
        <begin position="572"/>
        <end position="588"/>
    </location>
</feature>
<gene>
    <name evidence="2" type="ORF">EMH_0082630</name>
</gene>
<dbReference type="GeneID" id="25382657"/>
<evidence type="ECO:0000313" key="2">
    <source>
        <dbReference type="EMBL" id="CDJ33447.1"/>
    </source>
</evidence>
<keyword evidence="3" id="KW-1185">Reference proteome</keyword>
<dbReference type="Proteomes" id="UP000030744">
    <property type="component" value="Unassembled WGS sequence"/>
</dbReference>
<name>U6KB61_9EIME</name>
<reference evidence="2" key="2">
    <citation type="submission" date="2013-10" db="EMBL/GenBank/DDBJ databases">
        <authorList>
            <person name="Aslett M."/>
        </authorList>
    </citation>
    <scope>NUCLEOTIDE SEQUENCE [LARGE SCALE GENOMIC DNA]</scope>
    <source>
        <strain evidence="2">Houghton</strain>
    </source>
</reference>
<feature type="compositionally biased region" description="Polar residues" evidence="1">
    <location>
        <begin position="169"/>
        <end position="180"/>
    </location>
</feature>
<dbReference type="EMBL" id="HG685237">
    <property type="protein sequence ID" value="CDJ33447.1"/>
    <property type="molecule type" value="Genomic_DNA"/>
</dbReference>
<feature type="region of interest" description="Disordered" evidence="1">
    <location>
        <begin position="163"/>
        <end position="204"/>
    </location>
</feature>
<feature type="compositionally biased region" description="Basic residues" evidence="1">
    <location>
        <begin position="549"/>
        <end position="561"/>
    </location>
</feature>
<dbReference type="AlphaFoldDB" id="U6KB61"/>
<proteinExistence type="predicted"/>
<feature type="compositionally biased region" description="Basic and acidic residues" evidence="1">
    <location>
        <begin position="612"/>
        <end position="622"/>
    </location>
</feature>
<evidence type="ECO:0000256" key="1">
    <source>
        <dbReference type="SAM" id="MobiDB-lite"/>
    </source>
</evidence>
<dbReference type="RefSeq" id="XP_013356011.1">
    <property type="nucleotide sequence ID" value="XM_013500557.1"/>
</dbReference>
<feature type="region of interest" description="Disordered" evidence="1">
    <location>
        <begin position="412"/>
        <end position="437"/>
    </location>
</feature>
<protein>
    <submittedName>
        <fullName evidence="2">Uncharacterized protein</fullName>
    </submittedName>
</protein>
<feature type="compositionally biased region" description="Polar residues" evidence="1">
    <location>
        <begin position="187"/>
        <end position="204"/>
    </location>
</feature>
<dbReference type="VEuPathDB" id="ToxoDB:EMH_0082630"/>
<feature type="compositionally biased region" description="Pro residues" evidence="1">
    <location>
        <begin position="648"/>
        <end position="665"/>
    </location>
</feature>
<organism evidence="2 3">
    <name type="scientific">Eimeria mitis</name>
    <dbReference type="NCBI Taxonomy" id="44415"/>
    <lineage>
        <taxon>Eukaryota</taxon>
        <taxon>Sar</taxon>
        <taxon>Alveolata</taxon>
        <taxon>Apicomplexa</taxon>
        <taxon>Conoidasida</taxon>
        <taxon>Coccidia</taxon>
        <taxon>Eucoccidiorida</taxon>
        <taxon>Eimeriorina</taxon>
        <taxon>Eimeriidae</taxon>
        <taxon>Eimeria</taxon>
    </lineage>
</organism>
<sequence>MSVGLPDVPSVSFSDVATVSPPLKELLPRLQLLQAEASLVVSLVKGDREQRDSADPQETADAGTLDALETVARIARASPPPSCLLMSPSQRLLYVLQQLLRLMNPHSLQQQLVQETPVSCPLQREEAEIQLAPAGEFLLEAMRLCLQQHADAAAATAAAVAARRQQQQEGDSSLQGTPGDTQRDTSIDTLTQNNAKEPNTDASEGNLTEYLLRLRAEREALETLQSFAAAAAAAASPATTLFSLEQLLASPSLHHLEALKAPEETVYRELFYHCLLRCFAVFTAPSPATLFDCLRLQLATVCREMLQQAGLQSLCLLELVSSSSKTKEETTPKNQKEAVKKHLLLPPKSCDAKETLSPAVETPLGVSCSCSIPQELKALDEELRPSRKGDRQKWSLLRLLAKWLRTPAWRQRLRGGDNDSGDSSTANNEKGDTPLPPLLLPYGSSVTRFGDWASDLDLALLLPSRCSTGASKETLQHSSCCSRLSPSSPCCLLCGQERDCPHDFLSKADAAAVLTRLEGLLRSEVQLEGLFTCLDVVVPQRAPPVLRGVYRHPRGPQRRPSKAASCCSSASRDVSPNGESPRAQNPSYVPSVLGGKGDRKETGRDSAGAESSPKEASRETGKTKQTKVLTAAGPAQGGDSRTALGVSPPGPPAGPPGPPSSRLPS</sequence>
<accession>U6KB61</accession>
<evidence type="ECO:0000313" key="3">
    <source>
        <dbReference type="Proteomes" id="UP000030744"/>
    </source>
</evidence>
<feature type="region of interest" description="Disordered" evidence="1">
    <location>
        <begin position="547"/>
        <end position="665"/>
    </location>
</feature>
<reference evidence="2" key="1">
    <citation type="submission" date="2013-10" db="EMBL/GenBank/DDBJ databases">
        <title>Genomic analysis of the causative agents of coccidiosis in chickens.</title>
        <authorList>
            <person name="Reid A.J."/>
            <person name="Blake D."/>
            <person name="Billington K."/>
            <person name="Browne H."/>
            <person name="Dunn M."/>
            <person name="Hung S."/>
            <person name="Kawahara F."/>
            <person name="Miranda-Saavedra D."/>
            <person name="Mourier T."/>
            <person name="Nagra H."/>
            <person name="Otto T.D."/>
            <person name="Rawlings N."/>
            <person name="Sanchez A."/>
            <person name="Sanders M."/>
            <person name="Subramaniam C."/>
            <person name="Tay Y."/>
            <person name="Dear P."/>
            <person name="Doerig C."/>
            <person name="Gruber A."/>
            <person name="Parkinson J."/>
            <person name="Shirley M."/>
            <person name="Wan K.L."/>
            <person name="Berriman M."/>
            <person name="Tomley F."/>
            <person name="Pain A."/>
        </authorList>
    </citation>
    <scope>NUCLEOTIDE SEQUENCE [LARGE SCALE GENOMIC DNA]</scope>
    <source>
        <strain evidence="2">Houghton</strain>
    </source>
</reference>
<feature type="compositionally biased region" description="Low complexity" evidence="1">
    <location>
        <begin position="562"/>
        <end position="571"/>
    </location>
</feature>
<dbReference type="OrthoDB" id="346390at2759"/>